<dbReference type="EMBL" id="JACHMH010000001">
    <property type="protein sequence ID" value="MBB4675279.1"/>
    <property type="molecule type" value="Genomic_DNA"/>
</dbReference>
<evidence type="ECO:0000313" key="2">
    <source>
        <dbReference type="Proteomes" id="UP000533598"/>
    </source>
</evidence>
<accession>A0A7W7FTZ2</accession>
<name>A0A7W7FTZ2_9PSEU</name>
<gene>
    <name evidence="1" type="ORF">HNR67_001397</name>
</gene>
<reference evidence="1 2" key="1">
    <citation type="submission" date="2020-08" db="EMBL/GenBank/DDBJ databases">
        <title>Sequencing the genomes of 1000 actinobacteria strains.</title>
        <authorList>
            <person name="Klenk H.-P."/>
        </authorList>
    </citation>
    <scope>NUCLEOTIDE SEQUENCE [LARGE SCALE GENOMIC DNA]</scope>
    <source>
        <strain evidence="1 2">DSM 44230</strain>
    </source>
</reference>
<evidence type="ECO:0000313" key="1">
    <source>
        <dbReference type="EMBL" id="MBB4675279.1"/>
    </source>
</evidence>
<dbReference type="AlphaFoldDB" id="A0A7W7FTZ2"/>
<proteinExistence type="predicted"/>
<dbReference type="RefSeq" id="WP_185001273.1">
    <property type="nucleotide sequence ID" value="NZ_BAAAUI010000006.1"/>
</dbReference>
<sequence length="101" mass="11173">MTSTITRCERCDLPTGQCPHTRRRVVVRAEPDLILVSRTNTAHLPGACHHDAPPDYRGWGEIRGVPRAWERLGNAEPIAATGGDNPSRVADKRCRHCASSY</sequence>
<dbReference type="Proteomes" id="UP000533598">
    <property type="component" value="Unassembled WGS sequence"/>
</dbReference>
<organism evidence="1 2">
    <name type="scientific">Crossiella cryophila</name>
    <dbReference type="NCBI Taxonomy" id="43355"/>
    <lineage>
        <taxon>Bacteria</taxon>
        <taxon>Bacillati</taxon>
        <taxon>Actinomycetota</taxon>
        <taxon>Actinomycetes</taxon>
        <taxon>Pseudonocardiales</taxon>
        <taxon>Pseudonocardiaceae</taxon>
        <taxon>Crossiella</taxon>
    </lineage>
</organism>
<keyword evidence="2" id="KW-1185">Reference proteome</keyword>
<comment type="caution">
    <text evidence="1">The sequence shown here is derived from an EMBL/GenBank/DDBJ whole genome shotgun (WGS) entry which is preliminary data.</text>
</comment>
<protein>
    <submittedName>
        <fullName evidence="1">Uncharacterized protein</fullName>
    </submittedName>
</protein>